<dbReference type="HAMAP" id="MF_04110">
    <property type="entry name" value="ENDOLYSIN_T4"/>
    <property type="match status" value="1"/>
</dbReference>
<dbReference type="GO" id="GO:0009253">
    <property type="term" value="P:peptidoglycan catabolic process"/>
    <property type="evidence" value="ECO:0007669"/>
    <property type="project" value="InterPro"/>
</dbReference>
<evidence type="ECO:0000256" key="7">
    <source>
        <dbReference type="RuleBase" id="RU003788"/>
    </source>
</evidence>
<evidence type="ECO:0000256" key="5">
    <source>
        <dbReference type="ARBA" id="ARBA00023200"/>
    </source>
</evidence>
<dbReference type="GO" id="GO:0042742">
    <property type="term" value="P:defense response to bacterium"/>
    <property type="evidence" value="ECO:0007669"/>
    <property type="project" value="UniProtKB-KW"/>
</dbReference>
<dbReference type="KEGG" id="dmm:dnm_011980"/>
<dbReference type="CDD" id="cd00737">
    <property type="entry name" value="lyz_endolysin_autolysin"/>
    <property type="match status" value="1"/>
</dbReference>
<dbReference type="PANTHER" id="PTHR38107:SF3">
    <property type="entry name" value="LYSOZYME RRRD-RELATED"/>
    <property type="match status" value="1"/>
</dbReference>
<evidence type="ECO:0000256" key="4">
    <source>
        <dbReference type="ARBA" id="ARBA00022801"/>
    </source>
</evidence>
<reference evidence="8" key="1">
    <citation type="journal article" date="2021" name="Microb. Physiol.">
        <title>Proteogenomic Insights into the Physiology of Marine, Sulfate-Reducing, Filamentous Desulfonema limicola and Desulfonema magnum.</title>
        <authorList>
            <person name="Schnaars V."/>
            <person name="Wohlbrand L."/>
            <person name="Scheve S."/>
            <person name="Hinrichs C."/>
            <person name="Reinhardt R."/>
            <person name="Rabus R."/>
        </authorList>
    </citation>
    <scope>NUCLEOTIDE SEQUENCE</scope>
    <source>
        <strain evidence="8">4be13</strain>
    </source>
</reference>
<dbReference type="GO" id="GO:0016998">
    <property type="term" value="P:cell wall macromolecule catabolic process"/>
    <property type="evidence" value="ECO:0007669"/>
    <property type="project" value="InterPro"/>
</dbReference>
<dbReference type="Gene3D" id="1.10.530.40">
    <property type="match status" value="1"/>
</dbReference>
<gene>
    <name evidence="8" type="ORF">dnm_011980</name>
</gene>
<keyword evidence="4 7" id="KW-0378">Hydrolase</keyword>
<keyword evidence="3 7" id="KW-0081">Bacteriolytic enzyme</keyword>
<dbReference type="Pfam" id="PF00959">
    <property type="entry name" value="Phage_lysozyme"/>
    <property type="match status" value="1"/>
</dbReference>
<dbReference type="InterPro" id="IPR023346">
    <property type="entry name" value="Lysozyme-like_dom_sf"/>
</dbReference>
<evidence type="ECO:0000256" key="2">
    <source>
        <dbReference type="ARBA" id="ARBA00022529"/>
    </source>
</evidence>
<sequence length="382" mass="42770">MSRSINNAGLNLVKKFEGFSPEAYLCPAGVLTIGYGHTGGVSPGQTMTKEEAEAVLRQDLAESVTHVERLITVPLTSNQFSALVSFVFNVGAGNLQSSTLKRKLNAGNYGAVPSELARWVKITDPVTKEKKTMRGLVRRRAAEAELWLTPDKADSAEGSVAMPQRVENADPHDDPAVPTIEQITNTMRRLGYKIFRGKDRTGHKRNYDLNIFGVRAANIRAGAFDDWIGVFWMNWDTGGWEFHIWNATTDPGTYWLNQPLNVSGTAILVPDQYRSSYQIGLHRNKYEALVQCKPIKVYRDNNKDDVLDMMPDTIQRGLFGINIHRASTDHRSVKVEKWSAGCQVIADPRCFARLMDICNLAEYEWGPIFSYTLLTQEQLAGQ</sequence>
<dbReference type="Proteomes" id="UP000663722">
    <property type="component" value="Chromosome"/>
</dbReference>
<name>A0A975BH44_9BACT</name>
<dbReference type="EC" id="3.2.1.17" evidence="7"/>
<dbReference type="GO" id="GO:0003796">
    <property type="term" value="F:lysozyme activity"/>
    <property type="evidence" value="ECO:0007669"/>
    <property type="project" value="UniProtKB-EC"/>
</dbReference>
<accession>A0A975BH44</accession>
<comment type="similarity">
    <text evidence="7">Belongs to the glycosyl hydrolase 24 family.</text>
</comment>
<comment type="catalytic activity">
    <reaction evidence="1 7">
        <text>Hydrolysis of (1-&gt;4)-beta-linkages between N-acetylmuramic acid and N-acetyl-D-glucosamine residues in a peptidoglycan and between N-acetyl-D-glucosamine residues in chitodextrins.</text>
        <dbReference type="EC" id="3.2.1.17"/>
    </reaction>
</comment>
<dbReference type="SUPFAM" id="SSF53955">
    <property type="entry name" value="Lysozyme-like"/>
    <property type="match status" value="1"/>
</dbReference>
<dbReference type="PANTHER" id="PTHR38107">
    <property type="match status" value="1"/>
</dbReference>
<protein>
    <recommendedName>
        <fullName evidence="7">Lysozyme</fullName>
        <ecNumber evidence="7">3.2.1.17</ecNumber>
    </recommendedName>
</protein>
<keyword evidence="2 7" id="KW-0929">Antimicrobial</keyword>
<keyword evidence="5" id="KW-1035">Host cytoplasm</keyword>
<dbReference type="EMBL" id="CP061800">
    <property type="protein sequence ID" value="QTA85193.1"/>
    <property type="molecule type" value="Genomic_DNA"/>
</dbReference>
<dbReference type="RefSeq" id="WP_207681344.1">
    <property type="nucleotide sequence ID" value="NZ_CP061800.1"/>
</dbReference>
<dbReference type="InterPro" id="IPR002196">
    <property type="entry name" value="Glyco_hydro_24"/>
</dbReference>
<evidence type="ECO:0000256" key="6">
    <source>
        <dbReference type="ARBA" id="ARBA00023295"/>
    </source>
</evidence>
<organism evidence="8 9">
    <name type="scientific">Desulfonema magnum</name>
    <dbReference type="NCBI Taxonomy" id="45655"/>
    <lineage>
        <taxon>Bacteria</taxon>
        <taxon>Pseudomonadati</taxon>
        <taxon>Thermodesulfobacteriota</taxon>
        <taxon>Desulfobacteria</taxon>
        <taxon>Desulfobacterales</taxon>
        <taxon>Desulfococcaceae</taxon>
        <taxon>Desulfonema</taxon>
    </lineage>
</organism>
<dbReference type="InterPro" id="IPR034690">
    <property type="entry name" value="Endolysin_T4_type"/>
</dbReference>
<dbReference type="AlphaFoldDB" id="A0A975BH44"/>
<evidence type="ECO:0000313" key="8">
    <source>
        <dbReference type="EMBL" id="QTA85193.1"/>
    </source>
</evidence>
<keyword evidence="6 7" id="KW-0326">Glycosidase</keyword>
<evidence type="ECO:0000256" key="1">
    <source>
        <dbReference type="ARBA" id="ARBA00000632"/>
    </source>
</evidence>
<evidence type="ECO:0000256" key="3">
    <source>
        <dbReference type="ARBA" id="ARBA00022638"/>
    </source>
</evidence>
<dbReference type="InterPro" id="IPR023347">
    <property type="entry name" value="Lysozyme_dom_sf"/>
</dbReference>
<dbReference type="GO" id="GO:0031640">
    <property type="term" value="P:killing of cells of another organism"/>
    <property type="evidence" value="ECO:0007669"/>
    <property type="project" value="UniProtKB-KW"/>
</dbReference>
<dbReference type="InterPro" id="IPR051018">
    <property type="entry name" value="Bacteriophage_GH24"/>
</dbReference>
<proteinExistence type="inferred from homology"/>
<dbReference type="InterPro" id="IPR033907">
    <property type="entry name" value="Endolysin_autolysin"/>
</dbReference>
<keyword evidence="9" id="KW-1185">Reference proteome</keyword>
<evidence type="ECO:0000313" key="9">
    <source>
        <dbReference type="Proteomes" id="UP000663722"/>
    </source>
</evidence>